<sequence>MDSERMVPPSEAATPVHVWPCLRTLPYRLCESQTPVSGVLNYLLPAHIHTRSYAHSLCLSRKCIVSPTAYAALKITLTAMHSTKIAVPSKHEGYTTVVASNRLQRLI</sequence>
<dbReference type="AlphaFoldDB" id="G0U5H1"/>
<reference evidence="1" key="1">
    <citation type="journal article" date="2012" name="Proc. Natl. Acad. Sci. U.S.A.">
        <title>Antigenic diversity is generated by distinct evolutionary mechanisms in African trypanosome species.</title>
        <authorList>
            <person name="Jackson A.P."/>
            <person name="Berry A."/>
            <person name="Aslett M."/>
            <person name="Allison H.C."/>
            <person name="Burton P."/>
            <person name="Vavrova-Anderson J."/>
            <person name="Brown R."/>
            <person name="Browne H."/>
            <person name="Corton N."/>
            <person name="Hauser H."/>
            <person name="Gamble J."/>
            <person name="Gilderthorp R."/>
            <person name="Marcello L."/>
            <person name="McQuillan J."/>
            <person name="Otto T.D."/>
            <person name="Quail M.A."/>
            <person name="Sanders M.J."/>
            <person name="van Tonder A."/>
            <person name="Ginger M.L."/>
            <person name="Field M.C."/>
            <person name="Barry J.D."/>
            <person name="Hertz-Fowler C."/>
            <person name="Berriman M."/>
        </authorList>
    </citation>
    <scope>NUCLEOTIDE SEQUENCE</scope>
    <source>
        <strain evidence="1">Y486</strain>
    </source>
</reference>
<protein>
    <submittedName>
        <fullName evidence="1">Uncharacterized protein</fullName>
    </submittedName>
</protein>
<organism evidence="1">
    <name type="scientific">Trypanosoma vivax (strain Y486)</name>
    <dbReference type="NCBI Taxonomy" id="1055687"/>
    <lineage>
        <taxon>Eukaryota</taxon>
        <taxon>Discoba</taxon>
        <taxon>Euglenozoa</taxon>
        <taxon>Kinetoplastea</taxon>
        <taxon>Metakinetoplastina</taxon>
        <taxon>Trypanosomatida</taxon>
        <taxon>Trypanosomatidae</taxon>
        <taxon>Trypanosoma</taxon>
        <taxon>Duttonella</taxon>
    </lineage>
</organism>
<accession>G0U5H1</accession>
<proteinExistence type="predicted"/>
<name>G0U5H1_TRYVY</name>
<dbReference type="EMBL" id="HE573026">
    <property type="protein sequence ID" value="CCC51122.1"/>
    <property type="molecule type" value="Genomic_DNA"/>
</dbReference>
<gene>
    <name evidence="1" type="ORF">TVY486_1001750</name>
</gene>
<evidence type="ECO:0000313" key="1">
    <source>
        <dbReference type="EMBL" id="CCC51122.1"/>
    </source>
</evidence>